<dbReference type="InterPro" id="IPR053183">
    <property type="entry name" value="ASL1"/>
</dbReference>
<dbReference type="InterPro" id="IPR003305">
    <property type="entry name" value="CenC_carb-bd"/>
</dbReference>
<feature type="domain" description="CBM-cenC" evidence="2">
    <location>
        <begin position="308"/>
        <end position="439"/>
    </location>
</feature>
<dbReference type="SUPFAM" id="SSF49785">
    <property type="entry name" value="Galactose-binding domain-like"/>
    <property type="match status" value="1"/>
</dbReference>
<dbReference type="Pfam" id="PF02018">
    <property type="entry name" value="CBM_4_9"/>
    <property type="match status" value="1"/>
</dbReference>
<evidence type="ECO:0000313" key="4">
    <source>
        <dbReference type="EMBL" id="QNM84305.1"/>
    </source>
</evidence>
<evidence type="ECO:0000313" key="5">
    <source>
        <dbReference type="Proteomes" id="UP000515808"/>
    </source>
</evidence>
<dbReference type="Pfam" id="PF11790">
    <property type="entry name" value="Glyco_hydro_cc"/>
    <property type="match status" value="1"/>
</dbReference>
<organism evidence="4 5">
    <name type="scientific">Polaribacter pectinis</name>
    <dbReference type="NCBI Taxonomy" id="2738844"/>
    <lineage>
        <taxon>Bacteria</taxon>
        <taxon>Pseudomonadati</taxon>
        <taxon>Bacteroidota</taxon>
        <taxon>Flavobacteriia</taxon>
        <taxon>Flavobacteriales</taxon>
        <taxon>Flavobacteriaceae</taxon>
    </lineage>
</organism>
<dbReference type="Gene3D" id="3.20.20.80">
    <property type="entry name" value="Glycosidases"/>
    <property type="match status" value="1"/>
</dbReference>
<dbReference type="AlphaFoldDB" id="A0A7G9L6Q6"/>
<name>A0A7G9L6Q6_9FLAO</name>
<gene>
    <name evidence="4" type="ORF">H9W90_08780</name>
</gene>
<dbReference type="EMBL" id="CP060695">
    <property type="protein sequence ID" value="QNM84305.1"/>
    <property type="molecule type" value="Genomic_DNA"/>
</dbReference>
<reference evidence="4 5" key="1">
    <citation type="submission" date="2020-08" db="EMBL/GenBank/DDBJ databases">
        <title>Polaribacter sp. L12M9 isolated from gut of the Korean scallop.</title>
        <authorList>
            <person name="Jeong Y.S."/>
        </authorList>
    </citation>
    <scope>NUCLEOTIDE SEQUENCE [LARGE SCALE GENOMIC DNA]</scope>
    <source>
        <strain evidence="4 5">L12M9</strain>
    </source>
</reference>
<dbReference type="SUPFAM" id="SSF51445">
    <property type="entry name" value="(Trans)glycosidases"/>
    <property type="match status" value="1"/>
</dbReference>
<keyword evidence="1" id="KW-0378">Hydrolase</keyword>
<accession>A0A7G9L6Q6</accession>
<evidence type="ECO:0000259" key="3">
    <source>
        <dbReference type="Pfam" id="PF11790"/>
    </source>
</evidence>
<dbReference type="PROSITE" id="PS51257">
    <property type="entry name" value="PROKAR_LIPOPROTEIN"/>
    <property type="match status" value="1"/>
</dbReference>
<dbReference type="InterPro" id="IPR008979">
    <property type="entry name" value="Galactose-bd-like_sf"/>
</dbReference>
<dbReference type="InterPro" id="IPR024655">
    <property type="entry name" value="Asl1_glyco_hydro_catalytic"/>
</dbReference>
<dbReference type="GO" id="GO:0071966">
    <property type="term" value="P:fungal-type cell wall polysaccharide metabolic process"/>
    <property type="evidence" value="ECO:0007669"/>
    <property type="project" value="TreeGrafter"/>
</dbReference>
<protein>
    <submittedName>
        <fullName evidence="4">Carbohydrate binding domain-containing protein</fullName>
    </submittedName>
</protein>
<proteinExistence type="predicted"/>
<sequence>MKKINRIIYIVITTLLLTGCEKNVFGDFEIQETDYSTEVGLSKKGNAYTYNAKAWSHRTHNIGSHWFYHWGNVPREELPENVEYVPMFWGKKVTDEDVERLKQLAAEGKIKYLLGFNEPDGITQSNVTVDEAIAVWHKLEEVGVPLISPAVVGDSSDNPWMIEFMEKVEQQGLRVDYIGFHSYPGPNVGSFMNRLRKTYEAYKRPIWITEFAVADWKATNDENNKHSEAQVLEFMKEVLPALDKIEWISRYAWFDDSDHSRPALASSRLFDDEGNLTMVGQFYAQHNPNALIGPGMDTEYIPPVDDDELIFNGHFEGGTWENTQWSTWNTPNGWDGYQSDAVSVDVTDAYTGFFSARLQHGSSALQTVVEVEANKTYVYKLHSKWAEDKGHKQKIVFKDHIANKKIANSDALSSTADWTEFTGEITIPSGVSKLRIILWNDKQTHFYFDDISLKEKI</sequence>
<dbReference type="PANTHER" id="PTHR34154:SF3">
    <property type="entry name" value="ALKALI-SENSITIVE LINKAGE PROTEIN 1"/>
    <property type="match status" value="1"/>
</dbReference>
<evidence type="ECO:0000256" key="1">
    <source>
        <dbReference type="ARBA" id="ARBA00022801"/>
    </source>
</evidence>
<feature type="domain" description="Asl1-like glycosyl hydrolase catalytic" evidence="3">
    <location>
        <begin position="47"/>
        <end position="283"/>
    </location>
</feature>
<dbReference type="Gene3D" id="2.60.120.260">
    <property type="entry name" value="Galactose-binding domain-like"/>
    <property type="match status" value="1"/>
</dbReference>
<dbReference type="PANTHER" id="PTHR34154">
    <property type="entry name" value="ALKALI-SENSITIVE LINKAGE PROTEIN 1"/>
    <property type="match status" value="1"/>
</dbReference>
<evidence type="ECO:0000259" key="2">
    <source>
        <dbReference type="Pfam" id="PF02018"/>
    </source>
</evidence>
<keyword evidence="5" id="KW-1185">Reference proteome</keyword>
<dbReference type="Proteomes" id="UP000515808">
    <property type="component" value="Chromosome"/>
</dbReference>
<dbReference type="GO" id="GO:0016798">
    <property type="term" value="F:hydrolase activity, acting on glycosyl bonds"/>
    <property type="evidence" value="ECO:0007669"/>
    <property type="project" value="InterPro"/>
</dbReference>
<dbReference type="KEGG" id="ppec:H9W90_08780"/>
<dbReference type="InterPro" id="IPR017853">
    <property type="entry name" value="GH"/>
</dbReference>
<dbReference type="RefSeq" id="WP_187481249.1">
    <property type="nucleotide sequence ID" value="NZ_CP060695.1"/>
</dbReference>